<evidence type="ECO:0008006" key="3">
    <source>
        <dbReference type="Google" id="ProtNLM"/>
    </source>
</evidence>
<evidence type="ECO:0000313" key="2">
    <source>
        <dbReference type="Proteomes" id="UP000248857"/>
    </source>
</evidence>
<dbReference type="SUPFAM" id="SSF55073">
    <property type="entry name" value="Nucleotide cyclase"/>
    <property type="match status" value="1"/>
</dbReference>
<comment type="caution">
    <text evidence="1">The sequence shown here is derived from an EMBL/GenBank/DDBJ whole genome shotgun (WGS) entry which is preliminary data.</text>
</comment>
<gene>
    <name evidence="1" type="ORF">C1752_01598</name>
</gene>
<dbReference type="RefSeq" id="WP_146242301.1">
    <property type="nucleotide sequence ID" value="NZ_CAWNWM010000004.1"/>
</dbReference>
<evidence type="ECO:0000313" key="1">
    <source>
        <dbReference type="EMBL" id="PZD73812.1"/>
    </source>
</evidence>
<keyword evidence="2" id="KW-1185">Reference proteome</keyword>
<dbReference type="EMBL" id="PQWO01000004">
    <property type="protein sequence ID" value="PZD73812.1"/>
    <property type="molecule type" value="Genomic_DNA"/>
</dbReference>
<dbReference type="AlphaFoldDB" id="A0A2W1JTA4"/>
<dbReference type="InterPro" id="IPR029787">
    <property type="entry name" value="Nucleotide_cyclase"/>
</dbReference>
<accession>A0A2W1JTA4</accession>
<dbReference type="OrthoDB" id="486226at2"/>
<dbReference type="Gene3D" id="3.30.70.1230">
    <property type="entry name" value="Nucleotide cyclase"/>
    <property type="match status" value="1"/>
</dbReference>
<protein>
    <recommendedName>
        <fullName evidence="3">Guanylate cyclase domain-containing protein</fullName>
    </recommendedName>
</protein>
<organism evidence="1 2">
    <name type="scientific">Acaryochloris thomasi RCC1774</name>
    <dbReference type="NCBI Taxonomy" id="1764569"/>
    <lineage>
        <taxon>Bacteria</taxon>
        <taxon>Bacillati</taxon>
        <taxon>Cyanobacteriota</taxon>
        <taxon>Cyanophyceae</taxon>
        <taxon>Acaryochloridales</taxon>
        <taxon>Acaryochloridaceae</taxon>
        <taxon>Acaryochloris</taxon>
        <taxon>Acaryochloris thomasi</taxon>
    </lineage>
</organism>
<dbReference type="Proteomes" id="UP000248857">
    <property type="component" value="Unassembled WGS sequence"/>
</dbReference>
<proteinExistence type="predicted"/>
<sequence>MTLPSPLAQHICDYIAEQYLPAYLRVDANGTILELGGQLEHYELQTLQRGDTAHNSLDVLTGLIPLENDPIFLPLVKDQQGRSMDIHIVPATDSDWILLLDGSEAEEQQLELQQQGNYLALKTQQQKRHLSSLFQSRPSSLNADDSHFSALVDVAILNITITPLMDAEAAAPMTVIQAIETYFAAVTTTVVDRSGVVTAQMGRTILAIFGLVPVPLSPAQQAVEAGREILSAGSEPIPSPTNKPLSKLDISFEAGAMVTSGKSALGLLRASPYQSMGLISPQMPEIIGLTGHIRPRELMIDAQTFSHLTRDQDTFTQSELSFKDSSSMTIYFCRP</sequence>
<reference evidence="1 2" key="1">
    <citation type="journal article" date="2018" name="Sci. Rep.">
        <title>A novel species of the marine cyanobacterium Acaryochloris with a unique pigment content and lifestyle.</title>
        <authorList>
            <person name="Partensky F."/>
            <person name="Six C."/>
            <person name="Ratin M."/>
            <person name="Garczarek L."/>
            <person name="Vaulot D."/>
            <person name="Probert I."/>
            <person name="Calteau A."/>
            <person name="Gourvil P."/>
            <person name="Marie D."/>
            <person name="Grebert T."/>
            <person name="Bouchier C."/>
            <person name="Le Panse S."/>
            <person name="Gachenot M."/>
            <person name="Rodriguez F."/>
            <person name="Garrido J.L."/>
        </authorList>
    </citation>
    <scope>NUCLEOTIDE SEQUENCE [LARGE SCALE GENOMIC DNA]</scope>
    <source>
        <strain evidence="1 2">RCC1774</strain>
    </source>
</reference>
<name>A0A2W1JTA4_9CYAN</name>